<comment type="caution">
    <text evidence="2">The sequence shown here is derived from an EMBL/GenBank/DDBJ whole genome shotgun (WGS) entry which is preliminary data.</text>
</comment>
<dbReference type="Gene3D" id="1.10.3300.10">
    <property type="entry name" value="Jann2411-like domain"/>
    <property type="match status" value="1"/>
</dbReference>
<dbReference type="RefSeq" id="WP_184183358.1">
    <property type="nucleotide sequence ID" value="NZ_BMNF01000005.1"/>
</dbReference>
<protein>
    <submittedName>
        <fullName evidence="2">Putative RNA-binding Zn ribbon-like protein</fullName>
    </submittedName>
</protein>
<sequence length="193" mass="21146">MATHESQDTADPRIPAPAAAIVDLLNSRPHATPALPDTLDDPRQAGAILSPFDPTAEDAPTPVRLERVRAVRDHLIAVLAADTPARTAQAWTMVTEQGNELTFRQTFTPDGQPQLLQVSGDPVVGRIVLTVAELVNASTWSRLRICGNDMCSRVFYDTTRSRTQRWHSYEICGNRTNVAAYRARARGSRTSGD</sequence>
<organism evidence="2 3">
    <name type="scientific">Micromonospora parathelypteridis</name>
    <dbReference type="NCBI Taxonomy" id="1839617"/>
    <lineage>
        <taxon>Bacteria</taxon>
        <taxon>Bacillati</taxon>
        <taxon>Actinomycetota</taxon>
        <taxon>Actinomycetes</taxon>
        <taxon>Micromonosporales</taxon>
        <taxon>Micromonosporaceae</taxon>
        <taxon>Micromonospora</taxon>
    </lineage>
</organism>
<dbReference type="InterPro" id="IPR023286">
    <property type="entry name" value="ABATE_dom_sf"/>
</dbReference>
<dbReference type="Pfam" id="PF07336">
    <property type="entry name" value="ABATE"/>
    <property type="match status" value="1"/>
</dbReference>
<evidence type="ECO:0000313" key="3">
    <source>
        <dbReference type="Proteomes" id="UP000586947"/>
    </source>
</evidence>
<evidence type="ECO:0000259" key="1">
    <source>
        <dbReference type="Pfam" id="PF11706"/>
    </source>
</evidence>
<dbReference type="PANTHER" id="PTHR35525">
    <property type="entry name" value="BLL6575 PROTEIN"/>
    <property type="match status" value="1"/>
</dbReference>
<dbReference type="PANTHER" id="PTHR35525:SF3">
    <property type="entry name" value="BLL6575 PROTEIN"/>
    <property type="match status" value="1"/>
</dbReference>
<accession>A0A840VSA9</accession>
<dbReference type="EMBL" id="JACHDP010000001">
    <property type="protein sequence ID" value="MBB5480022.1"/>
    <property type="molecule type" value="Genomic_DNA"/>
</dbReference>
<dbReference type="AlphaFoldDB" id="A0A840VSA9"/>
<dbReference type="SUPFAM" id="SSF160904">
    <property type="entry name" value="Jann2411-like"/>
    <property type="match status" value="1"/>
</dbReference>
<dbReference type="InterPro" id="IPR021005">
    <property type="entry name" value="Znf_CGNR"/>
</dbReference>
<feature type="domain" description="Zinc finger CGNR" evidence="1">
    <location>
        <begin position="142"/>
        <end position="184"/>
    </location>
</feature>
<dbReference type="Proteomes" id="UP000586947">
    <property type="component" value="Unassembled WGS sequence"/>
</dbReference>
<reference evidence="2 3" key="1">
    <citation type="submission" date="2020-08" db="EMBL/GenBank/DDBJ databases">
        <title>Sequencing the genomes of 1000 actinobacteria strains.</title>
        <authorList>
            <person name="Klenk H.-P."/>
        </authorList>
    </citation>
    <scope>NUCLEOTIDE SEQUENCE [LARGE SCALE GENOMIC DNA]</scope>
    <source>
        <strain evidence="2 3">DSM 103125</strain>
    </source>
</reference>
<keyword evidence="3" id="KW-1185">Reference proteome</keyword>
<gene>
    <name evidence="2" type="ORF">HNR20_004527</name>
</gene>
<dbReference type="InterPro" id="IPR010852">
    <property type="entry name" value="ABATE"/>
</dbReference>
<evidence type="ECO:0000313" key="2">
    <source>
        <dbReference type="EMBL" id="MBB5480022.1"/>
    </source>
</evidence>
<proteinExistence type="predicted"/>
<dbReference type="Pfam" id="PF11706">
    <property type="entry name" value="zf-CGNR"/>
    <property type="match status" value="1"/>
</dbReference>
<name>A0A840VSA9_9ACTN</name>